<evidence type="ECO:0008006" key="3">
    <source>
        <dbReference type="Google" id="ProtNLM"/>
    </source>
</evidence>
<dbReference type="InterPro" id="IPR046342">
    <property type="entry name" value="CBS_dom_sf"/>
</dbReference>
<dbReference type="GeneID" id="70584210"/>
<dbReference type="STRING" id="1123491.SAMN02745782_01315"/>
<evidence type="ECO:0000313" key="1">
    <source>
        <dbReference type="EMBL" id="SJZ76811.1"/>
    </source>
</evidence>
<keyword evidence="2" id="KW-1185">Reference proteome</keyword>
<dbReference type="Proteomes" id="UP000190834">
    <property type="component" value="Unassembled WGS sequence"/>
</dbReference>
<reference evidence="2" key="1">
    <citation type="submission" date="2017-02" db="EMBL/GenBank/DDBJ databases">
        <authorList>
            <person name="Varghese N."/>
            <person name="Submissions S."/>
        </authorList>
    </citation>
    <scope>NUCLEOTIDE SEQUENCE [LARGE SCALE GENOMIC DNA]</scope>
    <source>
        <strain evidence="2">DSM 19608</strain>
    </source>
</reference>
<gene>
    <name evidence="1" type="ORF">SAMN02745782_01315</name>
</gene>
<organism evidence="1 2">
    <name type="scientific">Vibrio cincinnatiensis DSM 19608</name>
    <dbReference type="NCBI Taxonomy" id="1123491"/>
    <lineage>
        <taxon>Bacteria</taxon>
        <taxon>Pseudomonadati</taxon>
        <taxon>Pseudomonadota</taxon>
        <taxon>Gammaproteobacteria</taxon>
        <taxon>Vibrionales</taxon>
        <taxon>Vibrionaceae</taxon>
        <taxon>Vibrio</taxon>
    </lineage>
</organism>
<protein>
    <recommendedName>
        <fullName evidence="3">CBS domain-containing protein</fullName>
    </recommendedName>
</protein>
<evidence type="ECO:0000313" key="2">
    <source>
        <dbReference type="Proteomes" id="UP000190834"/>
    </source>
</evidence>
<dbReference type="Gene3D" id="3.10.580.10">
    <property type="entry name" value="CBS-domain"/>
    <property type="match status" value="1"/>
</dbReference>
<proteinExistence type="predicted"/>
<dbReference type="EMBL" id="FUXB01000005">
    <property type="protein sequence ID" value="SJZ76811.1"/>
    <property type="molecule type" value="Genomic_DNA"/>
</dbReference>
<dbReference type="AlphaFoldDB" id="A0A1T4NC28"/>
<dbReference type="RefSeq" id="WP_078925716.1">
    <property type="nucleotide sequence ID" value="NZ_FUXB01000005.1"/>
</dbReference>
<dbReference type="OrthoDB" id="5885432at2"/>
<sequence length="168" mass="19097">MTVFRSHYTAEVNKARTPIQGAVLSHAKRDFFCVSDQLQVHEVITMLKASPLFSSTVHVIALINNRAEYQGLVAISRLLCADKTQCVTELVQGNNHYAFALSEAYPAALQLRKSQWPVLPILDSRHRVVGVLEVNAARTIIRHQLELNNQDLVETSSGWTRFMRFWKH</sequence>
<dbReference type="SUPFAM" id="SSF54631">
    <property type="entry name" value="CBS-domain pair"/>
    <property type="match status" value="1"/>
</dbReference>
<accession>A0A1T4NC28</accession>
<name>A0A1T4NC28_VIBCI</name>